<comment type="caution">
    <text evidence="6">The sequence shown here is derived from an EMBL/GenBank/DDBJ whole genome shotgun (WGS) entry which is preliminary data.</text>
</comment>
<evidence type="ECO:0000256" key="3">
    <source>
        <dbReference type="ARBA" id="ARBA00023004"/>
    </source>
</evidence>
<proteinExistence type="inferred from homology"/>
<keyword evidence="3" id="KW-0408">Iron</keyword>
<name>A0A2A4X643_UNCAE</name>
<dbReference type="AlphaFoldDB" id="A0A2A4X643"/>
<dbReference type="Gene3D" id="3.60.21.10">
    <property type="match status" value="1"/>
</dbReference>
<dbReference type="PANTHER" id="PTHR42988:SF2">
    <property type="entry name" value="CYCLIC NUCLEOTIDE PHOSPHODIESTERASE CBUA0032-RELATED"/>
    <property type="match status" value="1"/>
</dbReference>
<dbReference type="PANTHER" id="PTHR42988">
    <property type="entry name" value="PHOSPHOHYDROLASE"/>
    <property type="match status" value="1"/>
</dbReference>
<comment type="similarity">
    <text evidence="4">Belongs to the cyclic nucleotide phosphodiesterase class-III family.</text>
</comment>
<dbReference type="GO" id="GO:0016787">
    <property type="term" value="F:hydrolase activity"/>
    <property type="evidence" value="ECO:0007669"/>
    <property type="project" value="UniProtKB-KW"/>
</dbReference>
<dbReference type="EMBL" id="NVUK01000009">
    <property type="protein sequence ID" value="PCI78040.1"/>
    <property type="molecule type" value="Genomic_DNA"/>
</dbReference>
<dbReference type="InterPro" id="IPR004843">
    <property type="entry name" value="Calcineurin-like_PHP"/>
</dbReference>
<dbReference type="InterPro" id="IPR050884">
    <property type="entry name" value="CNP_phosphodiesterase-III"/>
</dbReference>
<keyword evidence="1" id="KW-0479">Metal-binding</keyword>
<gene>
    <name evidence="6" type="ORF">COB21_01730</name>
</gene>
<dbReference type="Pfam" id="PF00149">
    <property type="entry name" value="Metallophos"/>
    <property type="match status" value="1"/>
</dbReference>
<organism evidence="6 7">
    <name type="scientific">Aerophobetes bacterium</name>
    <dbReference type="NCBI Taxonomy" id="2030807"/>
    <lineage>
        <taxon>Bacteria</taxon>
        <taxon>Candidatus Aerophobota</taxon>
    </lineage>
</organism>
<protein>
    <recommendedName>
        <fullName evidence="5">Calcineurin-like phosphoesterase domain-containing protein</fullName>
    </recommendedName>
</protein>
<feature type="domain" description="Calcineurin-like phosphoesterase" evidence="5">
    <location>
        <begin position="1"/>
        <end position="228"/>
    </location>
</feature>
<evidence type="ECO:0000256" key="1">
    <source>
        <dbReference type="ARBA" id="ARBA00022723"/>
    </source>
</evidence>
<evidence type="ECO:0000313" key="6">
    <source>
        <dbReference type="EMBL" id="PCI78040.1"/>
    </source>
</evidence>
<evidence type="ECO:0000256" key="4">
    <source>
        <dbReference type="ARBA" id="ARBA00025742"/>
    </source>
</evidence>
<reference evidence="7" key="1">
    <citation type="submission" date="2017-08" db="EMBL/GenBank/DDBJ databases">
        <title>A dynamic microbial community with high functional redundancy inhabits the cold, oxic subseafloor aquifer.</title>
        <authorList>
            <person name="Tully B.J."/>
            <person name="Wheat C.G."/>
            <person name="Glazer B.T."/>
            <person name="Huber J.A."/>
        </authorList>
    </citation>
    <scope>NUCLEOTIDE SEQUENCE [LARGE SCALE GENOMIC DNA]</scope>
</reference>
<dbReference type="SUPFAM" id="SSF56300">
    <property type="entry name" value="Metallo-dependent phosphatases"/>
    <property type="match status" value="1"/>
</dbReference>
<evidence type="ECO:0000256" key="2">
    <source>
        <dbReference type="ARBA" id="ARBA00022801"/>
    </source>
</evidence>
<dbReference type="InterPro" id="IPR029052">
    <property type="entry name" value="Metallo-depent_PP-like"/>
</dbReference>
<evidence type="ECO:0000313" key="7">
    <source>
        <dbReference type="Proteomes" id="UP000218775"/>
    </source>
</evidence>
<sequence>MKIAHISDPHFFVPNYSLSQFLSKRWLGNLNLLLNRKSELFIERLCLLPLFFKSKGVTDVVISGDLTTTSSDAEFEKAQHFVQQFENEGIRVTLIPGNHDNYTRAAGRGKTFYKYFPSTYKNPKSAHPNLRDDRHTVLPLENNWTMVLVDTSVPTPLHLSTGNFSNTLEQALTSTLTLLEGKNVILVNHYPFISIEKKQRRLVGAENLFNLLKKFPCVRMYWHGHTHRKIIADLRESKLPVVLDPGSISYKQGSFFISDLTQDQIDLKSYHWRKSHWIVEKQANFTW</sequence>
<keyword evidence="2" id="KW-0378">Hydrolase</keyword>
<dbReference type="Proteomes" id="UP000218775">
    <property type="component" value="Unassembled WGS sequence"/>
</dbReference>
<dbReference type="GO" id="GO:0046872">
    <property type="term" value="F:metal ion binding"/>
    <property type="evidence" value="ECO:0007669"/>
    <property type="project" value="UniProtKB-KW"/>
</dbReference>
<accession>A0A2A4X643</accession>
<evidence type="ECO:0000259" key="5">
    <source>
        <dbReference type="Pfam" id="PF00149"/>
    </source>
</evidence>